<evidence type="ECO:0000256" key="1">
    <source>
        <dbReference type="SAM" id="Phobius"/>
    </source>
</evidence>
<comment type="caution">
    <text evidence="2">The sequence shown here is derived from an EMBL/GenBank/DDBJ whole genome shotgun (WGS) entry which is preliminary data.</text>
</comment>
<feature type="transmembrane region" description="Helical" evidence="1">
    <location>
        <begin position="115"/>
        <end position="135"/>
    </location>
</feature>
<keyword evidence="1" id="KW-0472">Membrane</keyword>
<keyword evidence="3" id="KW-1185">Reference proteome</keyword>
<feature type="transmembrane region" description="Helical" evidence="1">
    <location>
        <begin position="76"/>
        <end position="95"/>
    </location>
</feature>
<accession>A0A3M7PCA2</accession>
<evidence type="ECO:0000313" key="3">
    <source>
        <dbReference type="Proteomes" id="UP000276133"/>
    </source>
</evidence>
<keyword evidence="1" id="KW-0812">Transmembrane</keyword>
<proteinExistence type="predicted"/>
<evidence type="ECO:0000313" key="2">
    <source>
        <dbReference type="EMBL" id="RMZ96741.1"/>
    </source>
</evidence>
<sequence length="219" mass="25668">MKTLHLIIYFDLPVFTVIFLKSDAKFFYSSKSKLPIEILLIIVESDTLISLFLILGKTGLQIEIKVMIISHENLQYCYAMVIIHIFIKLLLTQNYEYKNFIHFLERHPKINMHLFHYLPKTNVYLFSFLCFYSIARLIRRTLIHSELPGLKDKKHPKIGFFKEIQYSNRHKSRVRSCGKFSSSALNSIAEQSALHSFLFCFLNLIDLVIDSPRISTLNS</sequence>
<keyword evidence="1" id="KW-1133">Transmembrane helix</keyword>
<protein>
    <submittedName>
        <fullName evidence="2">Uncharacterized protein</fullName>
    </submittedName>
</protein>
<feature type="transmembrane region" description="Helical" evidence="1">
    <location>
        <begin position="34"/>
        <end position="55"/>
    </location>
</feature>
<name>A0A3M7PCA2_BRAPC</name>
<dbReference type="Proteomes" id="UP000276133">
    <property type="component" value="Unassembled WGS sequence"/>
</dbReference>
<reference evidence="2 3" key="1">
    <citation type="journal article" date="2018" name="Sci. Rep.">
        <title>Genomic signatures of local adaptation to the degree of environmental predictability in rotifers.</title>
        <authorList>
            <person name="Franch-Gras L."/>
            <person name="Hahn C."/>
            <person name="Garcia-Roger E.M."/>
            <person name="Carmona M.J."/>
            <person name="Serra M."/>
            <person name="Gomez A."/>
        </authorList>
    </citation>
    <scope>NUCLEOTIDE SEQUENCE [LARGE SCALE GENOMIC DNA]</scope>
    <source>
        <strain evidence="2">HYR1</strain>
    </source>
</reference>
<dbReference type="EMBL" id="REGN01011935">
    <property type="protein sequence ID" value="RMZ96741.1"/>
    <property type="molecule type" value="Genomic_DNA"/>
</dbReference>
<organism evidence="2 3">
    <name type="scientific">Brachionus plicatilis</name>
    <name type="common">Marine rotifer</name>
    <name type="synonym">Brachionus muelleri</name>
    <dbReference type="NCBI Taxonomy" id="10195"/>
    <lineage>
        <taxon>Eukaryota</taxon>
        <taxon>Metazoa</taxon>
        <taxon>Spiralia</taxon>
        <taxon>Gnathifera</taxon>
        <taxon>Rotifera</taxon>
        <taxon>Eurotatoria</taxon>
        <taxon>Monogononta</taxon>
        <taxon>Pseudotrocha</taxon>
        <taxon>Ploima</taxon>
        <taxon>Brachionidae</taxon>
        <taxon>Brachionus</taxon>
    </lineage>
</organism>
<gene>
    <name evidence="2" type="ORF">BpHYR1_045618</name>
</gene>
<dbReference type="AlphaFoldDB" id="A0A3M7PCA2"/>